<accession>A0ABV4GEH3</accession>
<keyword evidence="2" id="KW-1185">Reference proteome</keyword>
<reference evidence="1 2" key="1">
    <citation type="submission" date="2024-07" db="EMBL/GenBank/DDBJ databases">
        <title>Genomic Encyclopedia of Type Strains, Phase V (KMG-V): Genome sequencing to study the core and pangenomes of soil and plant-associated prokaryotes.</title>
        <authorList>
            <person name="Whitman W."/>
        </authorList>
    </citation>
    <scope>NUCLEOTIDE SEQUENCE [LARGE SCALE GENOMIC DNA]</scope>
    <source>
        <strain evidence="1 2">USDA 222</strain>
    </source>
</reference>
<evidence type="ECO:0000313" key="1">
    <source>
        <dbReference type="EMBL" id="MEY9469719.1"/>
    </source>
</evidence>
<proteinExistence type="predicted"/>
<dbReference type="Proteomes" id="UP001565474">
    <property type="component" value="Unassembled WGS sequence"/>
</dbReference>
<protein>
    <submittedName>
        <fullName evidence="1">Uncharacterized protein</fullName>
    </submittedName>
</protein>
<gene>
    <name evidence="1" type="ORF">ABH992_002118</name>
</gene>
<dbReference type="EMBL" id="JBGBZN010000002">
    <property type="protein sequence ID" value="MEY9469719.1"/>
    <property type="molecule type" value="Genomic_DNA"/>
</dbReference>
<name>A0ABV4GEH3_9BRAD</name>
<organism evidence="1 2">
    <name type="scientific">Bradyrhizobium yuanmingense</name>
    <dbReference type="NCBI Taxonomy" id="108015"/>
    <lineage>
        <taxon>Bacteria</taxon>
        <taxon>Pseudomonadati</taxon>
        <taxon>Pseudomonadota</taxon>
        <taxon>Alphaproteobacteria</taxon>
        <taxon>Hyphomicrobiales</taxon>
        <taxon>Nitrobacteraceae</taxon>
        <taxon>Bradyrhizobium</taxon>
    </lineage>
</organism>
<evidence type="ECO:0000313" key="2">
    <source>
        <dbReference type="Proteomes" id="UP001565474"/>
    </source>
</evidence>
<comment type="caution">
    <text evidence="1">The sequence shown here is derived from an EMBL/GenBank/DDBJ whole genome shotgun (WGS) entry which is preliminary data.</text>
</comment>
<sequence length="182" mass="20001">MDTPPIEALRAAPTIPRRQTHHTILDLRPAEDAVPEPLGEQAQTTNPFRPEYQLDPVRPLDTKHINSIRERIGLHVLAYKHSKPLHPLRKSTSLVATINRTVPNGPITGLPSAHGRWRNHRQVGASANPDRDAFGFDLDASAMAMASPDIRLGFALRCLAFVARNRDRQPSAAAIGVLASAR</sequence>